<evidence type="ECO:0000313" key="2">
    <source>
        <dbReference type="Proteomes" id="UP000601435"/>
    </source>
</evidence>
<comment type="caution">
    <text evidence="1">The sequence shown here is derived from an EMBL/GenBank/DDBJ whole genome shotgun (WGS) entry which is preliminary data.</text>
</comment>
<accession>A0A813BV57</accession>
<gene>
    <name evidence="1" type="ORF">SNEC2469_LOCUS31443</name>
</gene>
<name>A0A813BV57_9DINO</name>
<protein>
    <submittedName>
        <fullName evidence="1">Uncharacterized protein</fullName>
    </submittedName>
</protein>
<proteinExistence type="predicted"/>
<dbReference type="Proteomes" id="UP000601435">
    <property type="component" value="Unassembled WGS sequence"/>
</dbReference>
<dbReference type="EMBL" id="CAJNJA010076208">
    <property type="protein sequence ID" value="CAE7917151.1"/>
    <property type="molecule type" value="Genomic_DNA"/>
</dbReference>
<reference evidence="1" key="1">
    <citation type="submission" date="2021-02" db="EMBL/GenBank/DDBJ databases">
        <authorList>
            <person name="Dougan E. K."/>
            <person name="Rhodes N."/>
            <person name="Thang M."/>
            <person name="Chan C."/>
        </authorList>
    </citation>
    <scope>NUCLEOTIDE SEQUENCE</scope>
</reference>
<feature type="non-terminal residue" evidence="1">
    <location>
        <position position="71"/>
    </location>
</feature>
<dbReference type="AlphaFoldDB" id="A0A813BV57"/>
<sequence length="71" mass="7748">GHQSAPHQPDQLLRLRDVRPGHSLPCRSSGVLLQTEGQHSEGWACCTDGLRSHLLLGRGCLLLCSTRLGKH</sequence>
<evidence type="ECO:0000313" key="1">
    <source>
        <dbReference type="EMBL" id="CAE7917151.1"/>
    </source>
</evidence>
<keyword evidence="2" id="KW-1185">Reference proteome</keyword>
<organism evidence="1 2">
    <name type="scientific">Symbiodinium necroappetens</name>
    <dbReference type="NCBI Taxonomy" id="1628268"/>
    <lineage>
        <taxon>Eukaryota</taxon>
        <taxon>Sar</taxon>
        <taxon>Alveolata</taxon>
        <taxon>Dinophyceae</taxon>
        <taxon>Suessiales</taxon>
        <taxon>Symbiodiniaceae</taxon>
        <taxon>Symbiodinium</taxon>
    </lineage>
</organism>